<accession>A0A7S4EBM2</accession>
<feature type="region of interest" description="Disordered" evidence="1">
    <location>
        <begin position="1"/>
        <end position="64"/>
    </location>
</feature>
<feature type="transmembrane region" description="Helical" evidence="2">
    <location>
        <begin position="83"/>
        <end position="101"/>
    </location>
</feature>
<keyword evidence="2" id="KW-0812">Transmembrane</keyword>
<dbReference type="EMBL" id="CAKKNE010000001">
    <property type="protein sequence ID" value="CAH0365864.1"/>
    <property type="molecule type" value="Genomic_DNA"/>
</dbReference>
<sequence>MIELKETGSPPRSTPGKVSDAAGLLAEEEGWSRDDADEMKTSEPAAEATASPPRSRLASPWLPDAPQRCGGSAVKSLKARVRLAKFLVLSWVLIVCGHAFIRAHKSERRWERDPNYSIGDFHSLDLHSCALDALCYFIVGRWWKRKGVDRWNVFAPMVLGLILFSAVGAADIAHYSISLFAIKCLWPPAVVVAAAVLCIAVIVIVCLHVRAAWRDGLLLGRCIEIAATALVFVLPVFRDPSFHLHHWYWTWLIGMHANQDAWWSQAACAFLWGGYLNGIAAYGRDDLLGCKRSFYAAANQHCGYLDCYYESHYTDQNATIPAKPPFQDAPNWRTCEGMAP</sequence>
<dbReference type="Proteomes" id="UP000789595">
    <property type="component" value="Unassembled WGS sequence"/>
</dbReference>
<name>A0A7S4EBM2_9STRA</name>
<gene>
    <name evidence="3" type="ORF">PCAL00307_LOCUS18536</name>
    <name evidence="4" type="ORF">PECAL_1P23250</name>
</gene>
<evidence type="ECO:0000256" key="1">
    <source>
        <dbReference type="SAM" id="MobiDB-lite"/>
    </source>
</evidence>
<evidence type="ECO:0000256" key="2">
    <source>
        <dbReference type="SAM" id="Phobius"/>
    </source>
</evidence>
<feature type="transmembrane region" description="Helical" evidence="2">
    <location>
        <begin position="262"/>
        <end position="283"/>
    </location>
</feature>
<feature type="transmembrane region" description="Helical" evidence="2">
    <location>
        <begin position="218"/>
        <end position="237"/>
    </location>
</feature>
<keyword evidence="2" id="KW-0472">Membrane</keyword>
<dbReference type="AlphaFoldDB" id="A0A7S4EBM2"/>
<dbReference type="OrthoDB" id="196021at2759"/>
<protein>
    <submittedName>
        <fullName evidence="3">Uncharacterized protein</fullName>
    </submittedName>
</protein>
<reference evidence="4" key="2">
    <citation type="submission" date="2021-11" db="EMBL/GenBank/DDBJ databases">
        <authorList>
            <consortium name="Genoscope - CEA"/>
            <person name="William W."/>
        </authorList>
    </citation>
    <scope>NUCLEOTIDE SEQUENCE</scope>
</reference>
<evidence type="ECO:0000313" key="3">
    <source>
        <dbReference type="EMBL" id="CAE0703089.1"/>
    </source>
</evidence>
<keyword evidence="5" id="KW-1185">Reference proteome</keyword>
<dbReference type="EMBL" id="HBIW01021517">
    <property type="protein sequence ID" value="CAE0703089.1"/>
    <property type="molecule type" value="Transcribed_RNA"/>
</dbReference>
<feature type="compositionally biased region" description="Low complexity" evidence="1">
    <location>
        <begin position="42"/>
        <end position="56"/>
    </location>
</feature>
<reference evidence="3" key="1">
    <citation type="submission" date="2021-01" db="EMBL/GenBank/DDBJ databases">
        <authorList>
            <person name="Corre E."/>
            <person name="Pelletier E."/>
            <person name="Niang G."/>
            <person name="Scheremetjew M."/>
            <person name="Finn R."/>
            <person name="Kale V."/>
            <person name="Holt S."/>
            <person name="Cochrane G."/>
            <person name="Meng A."/>
            <person name="Brown T."/>
            <person name="Cohen L."/>
        </authorList>
    </citation>
    <scope>NUCLEOTIDE SEQUENCE</scope>
    <source>
        <strain evidence="3">CCMP1756</strain>
    </source>
</reference>
<keyword evidence="2" id="KW-1133">Transmembrane helix</keyword>
<evidence type="ECO:0000313" key="5">
    <source>
        <dbReference type="Proteomes" id="UP000789595"/>
    </source>
</evidence>
<organism evidence="3">
    <name type="scientific">Pelagomonas calceolata</name>
    <dbReference type="NCBI Taxonomy" id="35677"/>
    <lineage>
        <taxon>Eukaryota</taxon>
        <taxon>Sar</taxon>
        <taxon>Stramenopiles</taxon>
        <taxon>Ochrophyta</taxon>
        <taxon>Pelagophyceae</taxon>
        <taxon>Pelagomonadales</taxon>
        <taxon>Pelagomonadaceae</taxon>
        <taxon>Pelagomonas</taxon>
    </lineage>
</organism>
<feature type="transmembrane region" description="Helical" evidence="2">
    <location>
        <begin position="151"/>
        <end position="173"/>
    </location>
</feature>
<feature type="compositionally biased region" description="Basic and acidic residues" evidence="1">
    <location>
        <begin position="30"/>
        <end position="41"/>
    </location>
</feature>
<proteinExistence type="predicted"/>
<feature type="transmembrane region" description="Helical" evidence="2">
    <location>
        <begin position="185"/>
        <end position="206"/>
    </location>
</feature>
<evidence type="ECO:0000313" key="4">
    <source>
        <dbReference type="EMBL" id="CAH0365864.1"/>
    </source>
</evidence>